<keyword evidence="1" id="KW-0472">Membrane</keyword>
<protein>
    <submittedName>
        <fullName evidence="2">Uncharacterized protein</fullName>
    </submittedName>
</protein>
<dbReference type="Proteomes" id="UP000821866">
    <property type="component" value="Chromosome 4"/>
</dbReference>
<feature type="transmembrane region" description="Helical" evidence="1">
    <location>
        <begin position="47"/>
        <end position="70"/>
    </location>
</feature>
<evidence type="ECO:0000313" key="3">
    <source>
        <dbReference type="Proteomes" id="UP000821866"/>
    </source>
</evidence>
<name>A0A9J6E2W4_RHIMP</name>
<proteinExistence type="predicted"/>
<gene>
    <name evidence="2" type="ORF">HPB51_019893</name>
</gene>
<evidence type="ECO:0000256" key="1">
    <source>
        <dbReference type="SAM" id="Phobius"/>
    </source>
</evidence>
<keyword evidence="1" id="KW-1133">Transmembrane helix</keyword>
<reference evidence="2" key="2">
    <citation type="submission" date="2021-09" db="EMBL/GenBank/DDBJ databases">
        <authorList>
            <person name="Jia N."/>
            <person name="Wang J."/>
            <person name="Shi W."/>
            <person name="Du L."/>
            <person name="Sun Y."/>
            <person name="Zhan W."/>
            <person name="Jiang J."/>
            <person name="Wang Q."/>
            <person name="Zhang B."/>
            <person name="Ji P."/>
            <person name="Sakyi L.B."/>
            <person name="Cui X."/>
            <person name="Yuan T."/>
            <person name="Jiang B."/>
            <person name="Yang W."/>
            <person name="Lam T.T.-Y."/>
            <person name="Chang Q."/>
            <person name="Ding S."/>
            <person name="Wang X."/>
            <person name="Zhu J."/>
            <person name="Ruan X."/>
            <person name="Zhao L."/>
            <person name="Wei J."/>
            <person name="Que T."/>
            <person name="Du C."/>
            <person name="Cheng J."/>
            <person name="Dai P."/>
            <person name="Han X."/>
            <person name="Huang E."/>
            <person name="Gao Y."/>
            <person name="Liu J."/>
            <person name="Shao H."/>
            <person name="Ye R."/>
            <person name="Li L."/>
            <person name="Wei W."/>
            <person name="Wang X."/>
            <person name="Wang C."/>
            <person name="Huo Q."/>
            <person name="Li W."/>
            <person name="Guo W."/>
            <person name="Chen H."/>
            <person name="Chen S."/>
            <person name="Zhou L."/>
            <person name="Zhou L."/>
            <person name="Ni X."/>
            <person name="Tian J."/>
            <person name="Zhou Y."/>
            <person name="Sheng Y."/>
            <person name="Liu T."/>
            <person name="Pan Y."/>
            <person name="Xia L."/>
            <person name="Li J."/>
            <person name="Zhao F."/>
            <person name="Cao W."/>
        </authorList>
    </citation>
    <scope>NUCLEOTIDE SEQUENCE</scope>
    <source>
        <strain evidence="2">Rmic-2018</strain>
        <tissue evidence="2">Larvae</tissue>
    </source>
</reference>
<keyword evidence="3" id="KW-1185">Reference proteome</keyword>
<dbReference type="EMBL" id="JABSTU010000006">
    <property type="protein sequence ID" value="KAH8028807.1"/>
    <property type="molecule type" value="Genomic_DNA"/>
</dbReference>
<organism evidence="2 3">
    <name type="scientific">Rhipicephalus microplus</name>
    <name type="common">Cattle tick</name>
    <name type="synonym">Boophilus microplus</name>
    <dbReference type="NCBI Taxonomy" id="6941"/>
    <lineage>
        <taxon>Eukaryota</taxon>
        <taxon>Metazoa</taxon>
        <taxon>Ecdysozoa</taxon>
        <taxon>Arthropoda</taxon>
        <taxon>Chelicerata</taxon>
        <taxon>Arachnida</taxon>
        <taxon>Acari</taxon>
        <taxon>Parasitiformes</taxon>
        <taxon>Ixodida</taxon>
        <taxon>Ixodoidea</taxon>
        <taxon>Ixodidae</taxon>
        <taxon>Rhipicephalinae</taxon>
        <taxon>Rhipicephalus</taxon>
        <taxon>Boophilus</taxon>
    </lineage>
</organism>
<keyword evidence="1" id="KW-0812">Transmembrane</keyword>
<dbReference type="VEuPathDB" id="VectorBase:LOC119165284"/>
<dbReference type="AlphaFoldDB" id="A0A9J6E2W4"/>
<feature type="transmembrane region" description="Helical" evidence="1">
    <location>
        <begin position="82"/>
        <end position="106"/>
    </location>
</feature>
<evidence type="ECO:0000313" key="2">
    <source>
        <dbReference type="EMBL" id="KAH8028807.1"/>
    </source>
</evidence>
<accession>A0A9J6E2W4</accession>
<sequence length="284" mass="32561">MSHQTRSLTDGAPSRRRLAPRSVRVITVVVLFPVLRRTGYQLSARQAMVLAWVTLKGPVTMVGLSTRAVGALGYVNFVAVRLYHVLSVVEGCLITAFTVTPLMRFLESSRMRRSMKSIWEAAAKSRERQRAQRNFSGADWKWIEEHIYLADLLSVGYQLEKVEPQEPSKPARKQKRRKLSNRLNRITKVMFKDDFTERLGSSLCALPSHAHPAKAYAELNRNIRTLQTVSLRRQFERGMIHPETYAKILTAIQIKVKDESFLDLPTMKALLYLPPWMFAFVSCR</sequence>
<reference evidence="2" key="1">
    <citation type="journal article" date="2020" name="Cell">
        <title>Large-Scale Comparative Analyses of Tick Genomes Elucidate Their Genetic Diversity and Vector Capacities.</title>
        <authorList>
            <consortium name="Tick Genome and Microbiome Consortium (TIGMIC)"/>
            <person name="Jia N."/>
            <person name="Wang J."/>
            <person name="Shi W."/>
            <person name="Du L."/>
            <person name="Sun Y."/>
            <person name="Zhan W."/>
            <person name="Jiang J.F."/>
            <person name="Wang Q."/>
            <person name="Zhang B."/>
            <person name="Ji P."/>
            <person name="Bell-Sakyi L."/>
            <person name="Cui X.M."/>
            <person name="Yuan T.T."/>
            <person name="Jiang B.G."/>
            <person name="Yang W.F."/>
            <person name="Lam T.T."/>
            <person name="Chang Q.C."/>
            <person name="Ding S.J."/>
            <person name="Wang X.J."/>
            <person name="Zhu J.G."/>
            <person name="Ruan X.D."/>
            <person name="Zhao L."/>
            <person name="Wei J.T."/>
            <person name="Ye R.Z."/>
            <person name="Que T.C."/>
            <person name="Du C.H."/>
            <person name="Zhou Y.H."/>
            <person name="Cheng J.X."/>
            <person name="Dai P.F."/>
            <person name="Guo W.B."/>
            <person name="Han X.H."/>
            <person name="Huang E.J."/>
            <person name="Li L.F."/>
            <person name="Wei W."/>
            <person name="Gao Y.C."/>
            <person name="Liu J.Z."/>
            <person name="Shao H.Z."/>
            <person name="Wang X."/>
            <person name="Wang C.C."/>
            <person name="Yang T.C."/>
            <person name="Huo Q.B."/>
            <person name="Li W."/>
            <person name="Chen H.Y."/>
            <person name="Chen S.E."/>
            <person name="Zhou L.G."/>
            <person name="Ni X.B."/>
            <person name="Tian J.H."/>
            <person name="Sheng Y."/>
            <person name="Liu T."/>
            <person name="Pan Y.S."/>
            <person name="Xia L.Y."/>
            <person name="Li J."/>
            <person name="Zhao F."/>
            <person name="Cao W.C."/>
        </authorList>
    </citation>
    <scope>NUCLEOTIDE SEQUENCE</scope>
    <source>
        <strain evidence="2">Rmic-2018</strain>
    </source>
</reference>
<comment type="caution">
    <text evidence="2">The sequence shown here is derived from an EMBL/GenBank/DDBJ whole genome shotgun (WGS) entry which is preliminary data.</text>
</comment>